<dbReference type="PROSITE" id="PS50075">
    <property type="entry name" value="CARRIER"/>
    <property type="match status" value="1"/>
</dbReference>
<gene>
    <name evidence="5" type="ORF">J0A65_24300</name>
</gene>
<keyword evidence="6" id="KW-1185">Reference proteome</keyword>
<dbReference type="InterPro" id="IPR036736">
    <property type="entry name" value="ACP-like_sf"/>
</dbReference>
<evidence type="ECO:0000256" key="3">
    <source>
        <dbReference type="ARBA" id="ARBA00022553"/>
    </source>
</evidence>
<dbReference type="SUPFAM" id="SSF56801">
    <property type="entry name" value="Acetyl-CoA synthetase-like"/>
    <property type="match status" value="1"/>
</dbReference>
<dbReference type="InterPro" id="IPR025110">
    <property type="entry name" value="AMP-bd_C"/>
</dbReference>
<keyword evidence="3" id="KW-0597">Phosphoprotein</keyword>
<dbReference type="InterPro" id="IPR023213">
    <property type="entry name" value="CAT-like_dom_sf"/>
</dbReference>
<proteinExistence type="predicted"/>
<comment type="caution">
    <text evidence="5">The sequence shown here is derived from an EMBL/GenBank/DDBJ whole genome shotgun (WGS) entry which is preliminary data.</text>
</comment>
<dbReference type="Pfam" id="PF00550">
    <property type="entry name" value="PP-binding"/>
    <property type="match status" value="1"/>
</dbReference>
<dbReference type="Gene3D" id="3.30.300.30">
    <property type="match status" value="1"/>
</dbReference>
<dbReference type="Proteomes" id="UP000663992">
    <property type="component" value="Unassembled WGS sequence"/>
</dbReference>
<dbReference type="Pfam" id="PF00668">
    <property type="entry name" value="Condensation"/>
    <property type="match status" value="1"/>
</dbReference>
<reference evidence="5 6" key="1">
    <citation type="submission" date="2021-03" db="EMBL/GenBank/DDBJ databases">
        <title>novel species isolated from a fishpond in China.</title>
        <authorList>
            <person name="Lu H."/>
            <person name="Cai Z."/>
        </authorList>
    </citation>
    <scope>NUCLEOTIDE SEQUENCE [LARGE SCALE GENOMIC DNA]</scope>
    <source>
        <strain evidence="5 6">Y57</strain>
    </source>
</reference>
<feature type="non-terminal residue" evidence="5">
    <location>
        <position position="303"/>
    </location>
</feature>
<dbReference type="RefSeq" id="WP_232850133.1">
    <property type="nucleotide sequence ID" value="NZ_JAFKCS010000322.1"/>
</dbReference>
<dbReference type="Gene3D" id="3.30.559.10">
    <property type="entry name" value="Chloramphenicol acetyltransferase-like domain"/>
    <property type="match status" value="1"/>
</dbReference>
<dbReference type="InterPro" id="IPR001242">
    <property type="entry name" value="Condensation_dom"/>
</dbReference>
<comment type="cofactor">
    <cofactor evidence="1">
        <name>pantetheine 4'-phosphate</name>
        <dbReference type="ChEBI" id="CHEBI:47942"/>
    </cofactor>
</comment>
<keyword evidence="2" id="KW-0596">Phosphopantetheine</keyword>
<evidence type="ECO:0000256" key="1">
    <source>
        <dbReference type="ARBA" id="ARBA00001957"/>
    </source>
</evidence>
<feature type="domain" description="Carrier" evidence="4">
    <location>
        <begin position="102"/>
        <end position="176"/>
    </location>
</feature>
<dbReference type="SUPFAM" id="SSF52777">
    <property type="entry name" value="CoA-dependent acyltransferases"/>
    <property type="match status" value="1"/>
</dbReference>
<dbReference type="Gene3D" id="1.10.1200.10">
    <property type="entry name" value="ACP-like"/>
    <property type="match status" value="1"/>
</dbReference>
<evidence type="ECO:0000259" key="4">
    <source>
        <dbReference type="PROSITE" id="PS50075"/>
    </source>
</evidence>
<dbReference type="SMART" id="SM00823">
    <property type="entry name" value="PKS_PP"/>
    <property type="match status" value="1"/>
</dbReference>
<dbReference type="PANTHER" id="PTHR45398">
    <property type="match status" value="1"/>
</dbReference>
<protein>
    <submittedName>
        <fullName evidence="5">Non-ribosomal peptide synthetase</fullName>
    </submittedName>
</protein>
<dbReference type="SUPFAM" id="SSF47336">
    <property type="entry name" value="ACP-like"/>
    <property type="match status" value="1"/>
</dbReference>
<evidence type="ECO:0000313" key="5">
    <source>
        <dbReference type="EMBL" id="MBN7823008.1"/>
    </source>
</evidence>
<dbReference type="Pfam" id="PF13193">
    <property type="entry name" value="AMP-binding_C"/>
    <property type="match status" value="1"/>
</dbReference>
<dbReference type="InterPro" id="IPR009081">
    <property type="entry name" value="PP-bd_ACP"/>
</dbReference>
<name>A0ABS3D0X0_9ALTE</name>
<dbReference type="PROSITE" id="PS00012">
    <property type="entry name" value="PHOSPHOPANTETHEINE"/>
    <property type="match status" value="1"/>
</dbReference>
<dbReference type="InterPro" id="IPR045851">
    <property type="entry name" value="AMP-bd_C_sf"/>
</dbReference>
<dbReference type="InterPro" id="IPR006162">
    <property type="entry name" value="Ppantetheine_attach_site"/>
</dbReference>
<evidence type="ECO:0000313" key="6">
    <source>
        <dbReference type="Proteomes" id="UP000663992"/>
    </source>
</evidence>
<organism evidence="5 6">
    <name type="scientific">Bowmanella yangjiangensis</name>
    <dbReference type="NCBI Taxonomy" id="2811230"/>
    <lineage>
        <taxon>Bacteria</taxon>
        <taxon>Pseudomonadati</taxon>
        <taxon>Pseudomonadota</taxon>
        <taxon>Gammaproteobacteria</taxon>
        <taxon>Alteromonadales</taxon>
        <taxon>Alteromonadaceae</taxon>
        <taxon>Bowmanella</taxon>
    </lineage>
</organism>
<accession>A0ABS3D0X0</accession>
<evidence type="ECO:0000256" key="2">
    <source>
        <dbReference type="ARBA" id="ARBA00022450"/>
    </source>
</evidence>
<sequence>VKIRGLRIELGEIEARLQAHPQVEEAVVVARDTAQGKQLVGYAVAGCDGEELRQALAEQLPEFMVPARILVLEAMPLSPNGKLDRKALPVPEFSTVQADYQAPETAHERLLADIWQSVLGVAQVGREDSFFELGGDSIVSIQVVSRARQAGLQLTPKDMFQHQSLRALASVVREAVSEAAQGPEQGETPLLPIQRLFFATPMPQRAHWNQAVLLHCREALDARRLSETLAALQTHHDALRLRFAADGSHAVHAELVDANVLWLREAADASELEHHCAVAQRSLDLACGPLLRAMLVSMADGSQ</sequence>
<dbReference type="InterPro" id="IPR020806">
    <property type="entry name" value="PKS_PP-bd"/>
</dbReference>
<feature type="non-terminal residue" evidence="5">
    <location>
        <position position="1"/>
    </location>
</feature>
<dbReference type="EMBL" id="JAFKCS010000322">
    <property type="protein sequence ID" value="MBN7823008.1"/>
    <property type="molecule type" value="Genomic_DNA"/>
</dbReference>
<dbReference type="PANTHER" id="PTHR45398:SF1">
    <property type="entry name" value="ENZYME, PUTATIVE (JCVI)-RELATED"/>
    <property type="match status" value="1"/>
</dbReference>